<evidence type="ECO:0000256" key="1">
    <source>
        <dbReference type="ARBA" id="ARBA00006328"/>
    </source>
</evidence>
<dbReference type="OrthoDB" id="3358371at2759"/>
<dbReference type="Proteomes" id="UP000054342">
    <property type="component" value="Unassembled WGS sequence"/>
</dbReference>
<proteinExistence type="inferred from homology"/>
<protein>
    <recommendedName>
        <fullName evidence="3">NmrA-like domain-containing protein</fullName>
    </recommendedName>
</protein>
<dbReference type="InterPro" id="IPR051164">
    <property type="entry name" value="NmrA-like_oxidored"/>
</dbReference>
<keyword evidence="5" id="KW-1185">Reference proteome</keyword>
<dbReference type="SUPFAM" id="SSF51735">
    <property type="entry name" value="NAD(P)-binding Rossmann-fold domains"/>
    <property type="match status" value="1"/>
</dbReference>
<dbReference type="HOGENOM" id="CLU_007383_8_6_1"/>
<sequence length="344" mass="37482">MAKIIAVLGATGTQGGSVARTFLDIEGWSVRGITRNRNSAASQTLANLGVDLVEADLDDVSSLERAFSGAHAIFAVTDFWQFPTSPRTHDLAKAENITWNEACYRLEVQQGINIIDAAARCFAMTGTPERLVYSSLSGAKRASKGKYTWVYHFDSKARVVEYLAEKAQDGEGAEYKALLAKTSYLQLGSYMDNWMKNPLVMPRKQPDGSYTWLWVSGPPGSTTPFVHPPTDTGPFVEALVLKTPPRTTLLGTSSVMPYAEFVRLWGDIHGVKASLQSLSVEDVDKLVPGGLGREVGETAAYTQEFGWDGGEGTLLPEQAGVGVKRLTDVETYIRTTDWSAVFAQ</sequence>
<gene>
    <name evidence="4" type="ORF">PV05_10558</name>
</gene>
<evidence type="ECO:0000259" key="3">
    <source>
        <dbReference type="Pfam" id="PF05368"/>
    </source>
</evidence>
<evidence type="ECO:0000313" key="4">
    <source>
        <dbReference type="EMBL" id="KIW51877.1"/>
    </source>
</evidence>
<dbReference type="InterPro" id="IPR036291">
    <property type="entry name" value="NAD(P)-bd_dom_sf"/>
</dbReference>
<reference evidence="4 5" key="1">
    <citation type="submission" date="2015-01" db="EMBL/GenBank/DDBJ databases">
        <title>The Genome Sequence of Exophiala xenobiotica CBS118157.</title>
        <authorList>
            <consortium name="The Broad Institute Genomics Platform"/>
            <person name="Cuomo C."/>
            <person name="de Hoog S."/>
            <person name="Gorbushina A."/>
            <person name="Stielow B."/>
            <person name="Teixiera M."/>
            <person name="Abouelleil A."/>
            <person name="Chapman S.B."/>
            <person name="Priest M."/>
            <person name="Young S.K."/>
            <person name="Wortman J."/>
            <person name="Nusbaum C."/>
            <person name="Birren B."/>
        </authorList>
    </citation>
    <scope>NUCLEOTIDE SEQUENCE [LARGE SCALE GENOMIC DNA]</scope>
    <source>
        <strain evidence="4 5">CBS 118157</strain>
    </source>
</reference>
<dbReference type="Pfam" id="PF05368">
    <property type="entry name" value="NmrA"/>
    <property type="match status" value="1"/>
</dbReference>
<name>A0A0D2CPI9_9EURO</name>
<dbReference type="GeneID" id="25332466"/>
<dbReference type="Gene3D" id="3.40.50.720">
    <property type="entry name" value="NAD(P)-binding Rossmann-like Domain"/>
    <property type="match status" value="1"/>
</dbReference>
<dbReference type="Gene3D" id="3.90.25.10">
    <property type="entry name" value="UDP-galactose 4-epimerase, domain 1"/>
    <property type="match status" value="1"/>
</dbReference>
<accession>A0A0D2CPI9</accession>
<comment type="similarity">
    <text evidence="1">Belongs to the NmrA-type oxidoreductase family.</text>
</comment>
<dbReference type="PANTHER" id="PTHR42748:SF26">
    <property type="entry name" value="NMRA-LIKE DOMAIN-CONTAINING PROTEIN"/>
    <property type="match status" value="1"/>
</dbReference>
<dbReference type="STRING" id="348802.A0A0D2CPI9"/>
<evidence type="ECO:0000256" key="2">
    <source>
        <dbReference type="ARBA" id="ARBA00022857"/>
    </source>
</evidence>
<evidence type="ECO:0000313" key="5">
    <source>
        <dbReference type="Proteomes" id="UP000054342"/>
    </source>
</evidence>
<dbReference type="InterPro" id="IPR008030">
    <property type="entry name" value="NmrA-like"/>
</dbReference>
<dbReference type="GO" id="GO:0005634">
    <property type="term" value="C:nucleus"/>
    <property type="evidence" value="ECO:0007669"/>
    <property type="project" value="TreeGrafter"/>
</dbReference>
<dbReference type="AlphaFoldDB" id="A0A0D2CPI9"/>
<organism evidence="4 5">
    <name type="scientific">Exophiala xenobiotica</name>
    <dbReference type="NCBI Taxonomy" id="348802"/>
    <lineage>
        <taxon>Eukaryota</taxon>
        <taxon>Fungi</taxon>
        <taxon>Dikarya</taxon>
        <taxon>Ascomycota</taxon>
        <taxon>Pezizomycotina</taxon>
        <taxon>Eurotiomycetes</taxon>
        <taxon>Chaetothyriomycetidae</taxon>
        <taxon>Chaetothyriales</taxon>
        <taxon>Herpotrichiellaceae</taxon>
        <taxon>Exophiala</taxon>
    </lineage>
</organism>
<keyword evidence="2" id="KW-0521">NADP</keyword>
<dbReference type="CDD" id="cd05251">
    <property type="entry name" value="NmrA_like_SDR_a"/>
    <property type="match status" value="1"/>
</dbReference>
<dbReference type="PANTHER" id="PTHR42748">
    <property type="entry name" value="NITROGEN METABOLITE REPRESSION PROTEIN NMRA FAMILY MEMBER"/>
    <property type="match status" value="1"/>
</dbReference>
<dbReference type="EMBL" id="KN847322">
    <property type="protein sequence ID" value="KIW51877.1"/>
    <property type="molecule type" value="Genomic_DNA"/>
</dbReference>
<dbReference type="RefSeq" id="XP_013312461.1">
    <property type="nucleotide sequence ID" value="XM_013457007.1"/>
</dbReference>
<feature type="domain" description="NmrA-like" evidence="3">
    <location>
        <begin position="2"/>
        <end position="332"/>
    </location>
</feature>